<dbReference type="InterPro" id="IPR050188">
    <property type="entry name" value="RluA_PseudoU_synthase"/>
</dbReference>
<organism evidence="3 4">
    <name type="scientific">Treponema maltophilum ATCC 51939</name>
    <dbReference type="NCBI Taxonomy" id="1125699"/>
    <lineage>
        <taxon>Bacteria</taxon>
        <taxon>Pseudomonadati</taxon>
        <taxon>Spirochaetota</taxon>
        <taxon>Spirochaetia</taxon>
        <taxon>Spirochaetales</taxon>
        <taxon>Treponemataceae</taxon>
        <taxon>Treponema</taxon>
    </lineage>
</organism>
<dbReference type="OrthoDB" id="305739at2"/>
<dbReference type="eggNOG" id="COG0564">
    <property type="taxonomic scope" value="Bacteria"/>
</dbReference>
<proteinExistence type="inferred from homology"/>
<dbReference type="AlphaFoldDB" id="S3K1E5"/>
<dbReference type="Gene3D" id="3.30.2350.10">
    <property type="entry name" value="Pseudouridine synthase"/>
    <property type="match status" value="1"/>
</dbReference>
<dbReference type="GO" id="GO:0009982">
    <property type="term" value="F:pseudouridine synthase activity"/>
    <property type="evidence" value="ECO:0007669"/>
    <property type="project" value="InterPro"/>
</dbReference>
<name>S3K1E5_TREMA</name>
<sequence>MILRVKTQQNFSLIYEDDDLVVLNKKAGLAVAADRYDPEAPRLDLEAEKELGPLYAVHRIDKDTSGLILYARTENAQKKLSQAFEKRLVQKTYHALVYGRPLWETLRADMPLLPDADLRHRTAVNRKSGKPSVTDFTFLGQCGPFSWMEAKPLTGRTHQIRVHVTECGFPIVCDPLYGPAGQKSVRLSELKRSWRGDPFEERPLLSRLALHAFRLAFDHPVTGKPLVFAAPYPKDLEAVRKQLAKLYKTDPLAHYEN</sequence>
<dbReference type="GO" id="GO:0003723">
    <property type="term" value="F:RNA binding"/>
    <property type="evidence" value="ECO:0007669"/>
    <property type="project" value="InterPro"/>
</dbReference>
<evidence type="ECO:0000313" key="3">
    <source>
        <dbReference type="EMBL" id="EPF32063.1"/>
    </source>
</evidence>
<dbReference type="GO" id="GO:0140098">
    <property type="term" value="F:catalytic activity, acting on RNA"/>
    <property type="evidence" value="ECO:0007669"/>
    <property type="project" value="UniProtKB-ARBA"/>
</dbReference>
<keyword evidence="4" id="KW-1185">Reference proteome</keyword>
<feature type="domain" description="Pseudouridine synthase RsuA/RluA-like" evidence="2">
    <location>
        <begin position="19"/>
        <end position="164"/>
    </location>
</feature>
<accession>S3K1E5</accession>
<reference evidence="3 4" key="1">
    <citation type="submission" date="2013-04" db="EMBL/GenBank/DDBJ databases">
        <title>The Genome Sequence of Treponema maltophilum ATCC 51939.</title>
        <authorList>
            <consortium name="The Broad Institute Genomics Platform"/>
            <person name="Earl A."/>
            <person name="Ward D."/>
            <person name="Feldgarden M."/>
            <person name="Gevers D."/>
            <person name="Leonetti C."/>
            <person name="Blanton J.M."/>
            <person name="Dewhirst F.E."/>
            <person name="Izard J."/>
            <person name="Walker B."/>
            <person name="Young S."/>
            <person name="Zeng Q."/>
            <person name="Gargeya S."/>
            <person name="Fitzgerald M."/>
            <person name="Haas B."/>
            <person name="Abouelleil A."/>
            <person name="Allen A.W."/>
            <person name="Alvarado L."/>
            <person name="Arachchi H.M."/>
            <person name="Berlin A.M."/>
            <person name="Chapman S.B."/>
            <person name="Gainer-Dewar J."/>
            <person name="Goldberg J."/>
            <person name="Griggs A."/>
            <person name="Gujja S."/>
            <person name="Hansen M."/>
            <person name="Howarth C."/>
            <person name="Imamovic A."/>
            <person name="Ireland A."/>
            <person name="Larimer J."/>
            <person name="McCowan C."/>
            <person name="Murphy C."/>
            <person name="Pearson M."/>
            <person name="Poon T.W."/>
            <person name="Priest M."/>
            <person name="Roberts A."/>
            <person name="Saif S."/>
            <person name="Shea T."/>
            <person name="Sisk P."/>
            <person name="Sykes S."/>
            <person name="Wortman J."/>
            <person name="Nusbaum C."/>
            <person name="Birren B."/>
        </authorList>
    </citation>
    <scope>NUCLEOTIDE SEQUENCE [LARGE SCALE GENOMIC DNA]</scope>
    <source>
        <strain evidence="3 4">ATCC 51939</strain>
    </source>
</reference>
<evidence type="ECO:0000259" key="2">
    <source>
        <dbReference type="Pfam" id="PF00849"/>
    </source>
</evidence>
<dbReference type="RefSeq" id="WP_016524360.1">
    <property type="nucleotide sequence ID" value="NZ_KE332518.1"/>
</dbReference>
<dbReference type="SUPFAM" id="SSF55120">
    <property type="entry name" value="Pseudouridine synthase"/>
    <property type="match status" value="1"/>
</dbReference>
<evidence type="ECO:0000256" key="1">
    <source>
        <dbReference type="ARBA" id="ARBA00010876"/>
    </source>
</evidence>
<dbReference type="HOGENOM" id="CLU_016902_11_3_12"/>
<dbReference type="InterPro" id="IPR006145">
    <property type="entry name" value="PsdUridine_synth_RsuA/RluA"/>
</dbReference>
<dbReference type="PANTHER" id="PTHR21600:SF87">
    <property type="entry name" value="RNA PSEUDOURIDYLATE SYNTHASE DOMAIN-CONTAINING PROTEIN 1"/>
    <property type="match status" value="1"/>
</dbReference>
<dbReference type="STRING" id="1125699.HMPREF9194_00051"/>
<dbReference type="PANTHER" id="PTHR21600">
    <property type="entry name" value="MITOCHONDRIAL RNA PSEUDOURIDINE SYNTHASE"/>
    <property type="match status" value="1"/>
</dbReference>
<dbReference type="Proteomes" id="UP000014541">
    <property type="component" value="Unassembled WGS sequence"/>
</dbReference>
<dbReference type="CDD" id="cd02869">
    <property type="entry name" value="PseudoU_synth_RluA_like"/>
    <property type="match status" value="1"/>
</dbReference>
<dbReference type="EMBL" id="ATFF01000002">
    <property type="protein sequence ID" value="EPF32063.1"/>
    <property type="molecule type" value="Genomic_DNA"/>
</dbReference>
<dbReference type="InterPro" id="IPR020103">
    <property type="entry name" value="PsdUridine_synth_cat_dom_sf"/>
</dbReference>
<dbReference type="PATRIC" id="fig|1125699.3.peg.49"/>
<gene>
    <name evidence="3" type="ORF">HMPREF9194_00051</name>
</gene>
<dbReference type="Pfam" id="PF00849">
    <property type="entry name" value="PseudoU_synth_2"/>
    <property type="match status" value="1"/>
</dbReference>
<protein>
    <submittedName>
        <fullName evidence="3">RluA family pseudouridine synthase</fullName>
    </submittedName>
</protein>
<dbReference type="GO" id="GO:0000455">
    <property type="term" value="P:enzyme-directed rRNA pseudouridine synthesis"/>
    <property type="evidence" value="ECO:0007669"/>
    <property type="project" value="TreeGrafter"/>
</dbReference>
<comment type="similarity">
    <text evidence="1">Belongs to the pseudouridine synthase RluA family.</text>
</comment>
<evidence type="ECO:0000313" key="4">
    <source>
        <dbReference type="Proteomes" id="UP000014541"/>
    </source>
</evidence>
<comment type="caution">
    <text evidence="3">The sequence shown here is derived from an EMBL/GenBank/DDBJ whole genome shotgun (WGS) entry which is preliminary data.</text>
</comment>